<accession>A0A835PKE7</accession>
<dbReference type="Gene3D" id="1.20.1270.60">
    <property type="entry name" value="Arfaptin homology (AH) domain/BAR domain"/>
    <property type="match status" value="1"/>
</dbReference>
<dbReference type="PROSITE" id="PS50002">
    <property type="entry name" value="SH3"/>
    <property type="match status" value="1"/>
</dbReference>
<dbReference type="SUPFAM" id="SSF103657">
    <property type="entry name" value="BAR/IMD domain-like"/>
    <property type="match status" value="1"/>
</dbReference>
<evidence type="ECO:0000313" key="9">
    <source>
        <dbReference type="Proteomes" id="UP000636800"/>
    </source>
</evidence>
<proteinExistence type="predicted"/>
<dbReference type="InterPro" id="IPR050384">
    <property type="entry name" value="Endophilin_SH3RF"/>
</dbReference>
<dbReference type="Proteomes" id="UP000636800">
    <property type="component" value="Unassembled WGS sequence"/>
</dbReference>
<organism evidence="8 9">
    <name type="scientific">Vanilla planifolia</name>
    <name type="common">Vanilla</name>
    <dbReference type="NCBI Taxonomy" id="51239"/>
    <lineage>
        <taxon>Eukaryota</taxon>
        <taxon>Viridiplantae</taxon>
        <taxon>Streptophyta</taxon>
        <taxon>Embryophyta</taxon>
        <taxon>Tracheophyta</taxon>
        <taxon>Spermatophyta</taxon>
        <taxon>Magnoliopsida</taxon>
        <taxon>Liliopsida</taxon>
        <taxon>Asparagales</taxon>
        <taxon>Orchidaceae</taxon>
        <taxon>Vanilloideae</taxon>
        <taxon>Vanilleae</taxon>
        <taxon>Vanilla</taxon>
    </lineage>
</organism>
<evidence type="ECO:0000259" key="7">
    <source>
        <dbReference type="PROSITE" id="PS50002"/>
    </source>
</evidence>
<keyword evidence="3 6" id="KW-0175">Coiled coil</keyword>
<dbReference type="InterPro" id="IPR036028">
    <property type="entry name" value="SH3-like_dom_sf"/>
</dbReference>
<sequence>MEAFRKLRDQVARQQQAVLKQFGGGAFGCSENSALDEAELQQNHKLEKLYASTRSTKHFQRDIVRSLEGYIVTGSKQVEIGNKLAEDSRKYGAENTCTSGNTLTKAAFSIAKARTQMVKEQEHLLRVYGTQVAEPLRAMILGAPLEDARHLTQRYVRMRQEAEAQAIEVSRRRTKAKEAPGNIDNTSRLEAAETKLEDLKSNMKVLGKEAGAAMLAVEVQQQRQTLQRLITMVEAERTYHQRILQILEQLEGEMVLEHQRVEASPNQAPPMPMESHMPPPPSYEEVNGIPSFAIDESIDSMEYFLGEVTFSFQAESDVELSLSVGDYVVVRKVSGTGWAEGECRGKAGWFPLGCVERRIECSQERFLEFNLIIFVSCIEKD</sequence>
<evidence type="ECO:0000256" key="5">
    <source>
        <dbReference type="PROSITE-ProRule" id="PRU00192"/>
    </source>
</evidence>
<evidence type="ECO:0000256" key="1">
    <source>
        <dbReference type="ARBA" id="ARBA00004170"/>
    </source>
</evidence>
<evidence type="ECO:0000256" key="3">
    <source>
        <dbReference type="ARBA" id="ARBA00023054"/>
    </source>
</evidence>
<feature type="domain" description="SH3" evidence="7">
    <location>
        <begin position="301"/>
        <end position="360"/>
    </location>
</feature>
<evidence type="ECO:0000256" key="2">
    <source>
        <dbReference type="ARBA" id="ARBA00022443"/>
    </source>
</evidence>
<dbReference type="PANTHER" id="PTHR14167:SF81">
    <property type="entry name" value="ENDOPHILIN-A"/>
    <property type="match status" value="1"/>
</dbReference>
<evidence type="ECO:0000256" key="6">
    <source>
        <dbReference type="SAM" id="Coils"/>
    </source>
</evidence>
<comment type="caution">
    <text evidence="8">The sequence shown here is derived from an EMBL/GenBank/DDBJ whole genome shotgun (WGS) entry which is preliminary data.</text>
</comment>
<dbReference type="InterPro" id="IPR001452">
    <property type="entry name" value="SH3_domain"/>
</dbReference>
<keyword evidence="4" id="KW-0472">Membrane</keyword>
<dbReference type="Pfam" id="PF14604">
    <property type="entry name" value="SH3_9"/>
    <property type="match status" value="1"/>
</dbReference>
<keyword evidence="2 5" id="KW-0728">SH3 domain</keyword>
<dbReference type="PANTHER" id="PTHR14167">
    <property type="entry name" value="SH3 DOMAIN-CONTAINING"/>
    <property type="match status" value="1"/>
</dbReference>
<dbReference type="SUPFAM" id="SSF50044">
    <property type="entry name" value="SH3-domain"/>
    <property type="match status" value="1"/>
</dbReference>
<evidence type="ECO:0000256" key="4">
    <source>
        <dbReference type="ARBA" id="ARBA00023136"/>
    </source>
</evidence>
<reference evidence="8 9" key="1">
    <citation type="journal article" date="2020" name="Nat. Food">
        <title>A phased Vanilla planifolia genome enables genetic improvement of flavour and production.</title>
        <authorList>
            <person name="Hasing T."/>
            <person name="Tang H."/>
            <person name="Brym M."/>
            <person name="Khazi F."/>
            <person name="Huang T."/>
            <person name="Chambers A.H."/>
        </authorList>
    </citation>
    <scope>NUCLEOTIDE SEQUENCE [LARGE SCALE GENOMIC DNA]</scope>
    <source>
        <tissue evidence="8">Leaf</tissue>
    </source>
</reference>
<gene>
    <name evidence="8" type="ORF">HPP92_025876</name>
</gene>
<protein>
    <recommendedName>
        <fullName evidence="7">SH3 domain-containing protein</fullName>
    </recommendedName>
</protein>
<dbReference type="EMBL" id="JADCNL010000014">
    <property type="protein sequence ID" value="KAG0453212.1"/>
    <property type="molecule type" value="Genomic_DNA"/>
</dbReference>
<dbReference type="SMART" id="SM00326">
    <property type="entry name" value="SH3"/>
    <property type="match status" value="1"/>
</dbReference>
<dbReference type="OrthoDB" id="20127at2759"/>
<comment type="subcellular location">
    <subcellularLocation>
        <location evidence="1">Membrane</location>
        <topology evidence="1">Peripheral membrane protein</topology>
    </subcellularLocation>
</comment>
<name>A0A835PKE7_VANPL</name>
<keyword evidence="9" id="KW-1185">Reference proteome</keyword>
<feature type="coiled-coil region" evidence="6">
    <location>
        <begin position="159"/>
        <end position="236"/>
    </location>
</feature>
<dbReference type="AlphaFoldDB" id="A0A835PKE7"/>
<evidence type="ECO:0000313" key="8">
    <source>
        <dbReference type="EMBL" id="KAG0453212.1"/>
    </source>
</evidence>
<dbReference type="InterPro" id="IPR027267">
    <property type="entry name" value="AH/BAR_dom_sf"/>
</dbReference>
<dbReference type="Gene3D" id="2.30.30.40">
    <property type="entry name" value="SH3 Domains"/>
    <property type="match status" value="1"/>
</dbReference>